<organism evidence="1 2">
    <name type="scientific">Solanum commersonii</name>
    <name type="common">Commerson's wild potato</name>
    <name type="synonym">Commerson's nightshade</name>
    <dbReference type="NCBI Taxonomy" id="4109"/>
    <lineage>
        <taxon>Eukaryota</taxon>
        <taxon>Viridiplantae</taxon>
        <taxon>Streptophyta</taxon>
        <taxon>Embryophyta</taxon>
        <taxon>Tracheophyta</taxon>
        <taxon>Spermatophyta</taxon>
        <taxon>Magnoliopsida</taxon>
        <taxon>eudicotyledons</taxon>
        <taxon>Gunneridae</taxon>
        <taxon>Pentapetalae</taxon>
        <taxon>asterids</taxon>
        <taxon>lamiids</taxon>
        <taxon>Solanales</taxon>
        <taxon>Solanaceae</taxon>
        <taxon>Solanoideae</taxon>
        <taxon>Solaneae</taxon>
        <taxon>Solanum</taxon>
    </lineage>
</organism>
<accession>A0A9J6AAL6</accession>
<evidence type="ECO:0000313" key="2">
    <source>
        <dbReference type="Proteomes" id="UP000824120"/>
    </source>
</evidence>
<dbReference type="AlphaFoldDB" id="A0A9J6AAL6"/>
<reference evidence="1 2" key="1">
    <citation type="submission" date="2020-09" db="EMBL/GenBank/DDBJ databases">
        <title>De no assembly of potato wild relative species, Solanum commersonii.</title>
        <authorList>
            <person name="Cho K."/>
        </authorList>
    </citation>
    <scope>NUCLEOTIDE SEQUENCE [LARGE SCALE GENOMIC DNA]</scope>
    <source>
        <strain evidence="1">LZ3.2</strain>
        <tissue evidence="1">Leaf</tissue>
    </source>
</reference>
<protein>
    <submittedName>
        <fullName evidence="1">Uncharacterized protein</fullName>
    </submittedName>
</protein>
<keyword evidence="2" id="KW-1185">Reference proteome</keyword>
<gene>
    <name evidence="1" type="ORF">H5410_006201</name>
</gene>
<comment type="caution">
    <text evidence="1">The sequence shown here is derived from an EMBL/GenBank/DDBJ whole genome shotgun (WGS) entry which is preliminary data.</text>
</comment>
<dbReference type="Proteomes" id="UP000824120">
    <property type="component" value="Chromosome 2"/>
</dbReference>
<sequence length="98" mass="11184">MKEYRPTDNILSQRGQIRHEKEFALRGASILLSISFKKIKISNKNMSPVSSKEEECSVSVIYQETLSVQFSPEIEHSSSSAALTFDEDFYIGFTDLWS</sequence>
<name>A0A9J6AAL6_SOLCO</name>
<evidence type="ECO:0000313" key="1">
    <source>
        <dbReference type="EMBL" id="KAG5620983.1"/>
    </source>
</evidence>
<dbReference type="EMBL" id="JACXVP010000002">
    <property type="protein sequence ID" value="KAG5620983.1"/>
    <property type="molecule type" value="Genomic_DNA"/>
</dbReference>
<proteinExistence type="predicted"/>